<evidence type="ECO:0000256" key="10">
    <source>
        <dbReference type="ARBA" id="ARBA00023136"/>
    </source>
</evidence>
<evidence type="ECO:0000313" key="18">
    <source>
        <dbReference type="Proteomes" id="UP000019141"/>
    </source>
</evidence>
<keyword evidence="2 13" id="KW-0645">Protease</keyword>
<dbReference type="FunFam" id="3.30.2010.10:FF:000002">
    <property type="entry name" value="CAAX prenyl protease"/>
    <property type="match status" value="1"/>
</dbReference>
<feature type="non-terminal residue" evidence="17">
    <location>
        <position position="1"/>
    </location>
</feature>
<evidence type="ECO:0000256" key="8">
    <source>
        <dbReference type="ARBA" id="ARBA00022989"/>
    </source>
</evidence>
<evidence type="ECO:0000256" key="1">
    <source>
        <dbReference type="ARBA" id="ARBA00004477"/>
    </source>
</evidence>
<keyword evidence="3 14" id="KW-0812">Transmembrane</keyword>
<evidence type="ECO:0000256" key="9">
    <source>
        <dbReference type="ARBA" id="ARBA00023049"/>
    </source>
</evidence>
<evidence type="ECO:0000256" key="4">
    <source>
        <dbReference type="ARBA" id="ARBA00022723"/>
    </source>
</evidence>
<dbReference type="CDD" id="cd07343">
    <property type="entry name" value="M48A_Zmpste24p_like"/>
    <property type="match status" value="1"/>
</dbReference>
<dbReference type="HOGENOM" id="CLU_988647_0_0_7"/>
<organism evidence="17 18">
    <name type="scientific">Entotheonella factor</name>
    <dbReference type="NCBI Taxonomy" id="1429438"/>
    <lineage>
        <taxon>Bacteria</taxon>
        <taxon>Pseudomonadati</taxon>
        <taxon>Nitrospinota/Tectimicrobiota group</taxon>
        <taxon>Candidatus Tectimicrobiota</taxon>
        <taxon>Candidatus Entotheonellia</taxon>
        <taxon>Candidatus Entotheonellales</taxon>
        <taxon>Candidatus Entotheonellaceae</taxon>
        <taxon>Candidatus Entotheonella</taxon>
    </lineage>
</organism>
<dbReference type="Proteomes" id="UP000019141">
    <property type="component" value="Unassembled WGS sequence"/>
</dbReference>
<accession>W4LS91</accession>
<evidence type="ECO:0000256" key="12">
    <source>
        <dbReference type="PIRSR" id="PIRSR627057-2"/>
    </source>
</evidence>
<keyword evidence="10 14" id="KW-0472">Membrane</keyword>
<evidence type="ECO:0000256" key="5">
    <source>
        <dbReference type="ARBA" id="ARBA00022801"/>
    </source>
</evidence>
<feature type="domain" description="Peptidase M48" evidence="15">
    <location>
        <begin position="73"/>
        <end position="274"/>
    </location>
</feature>
<feature type="domain" description="CAAX prenyl protease 1 N-terminal" evidence="16">
    <location>
        <begin position="6"/>
        <end position="66"/>
    </location>
</feature>
<dbReference type="InterPro" id="IPR001915">
    <property type="entry name" value="Peptidase_M48"/>
</dbReference>
<evidence type="ECO:0000256" key="11">
    <source>
        <dbReference type="PIRSR" id="PIRSR627057-1"/>
    </source>
</evidence>
<comment type="cofactor">
    <cofactor evidence="12 13">
        <name>Zn(2+)</name>
        <dbReference type="ChEBI" id="CHEBI:29105"/>
    </cofactor>
    <text evidence="12 13">Binds 1 zinc ion per subunit.</text>
</comment>
<evidence type="ECO:0008006" key="19">
    <source>
        <dbReference type="Google" id="ProtNLM"/>
    </source>
</evidence>
<dbReference type="PANTHER" id="PTHR10120">
    <property type="entry name" value="CAAX PRENYL PROTEASE 1"/>
    <property type="match status" value="1"/>
</dbReference>
<name>W4LS91_ENTF1</name>
<proteinExistence type="inferred from homology"/>
<feature type="binding site" evidence="12">
    <location>
        <position position="139"/>
    </location>
    <ligand>
        <name>Zn(2+)</name>
        <dbReference type="ChEBI" id="CHEBI:29105"/>
        <note>catalytic</note>
    </ligand>
</feature>
<sequence length="281" mass="31278">VSRHQVDRLKGLALGIGLGAPLLAGVLAFFMYAGPHAWLYCWVAITLFSLGLQLVAPTWIMPLFNTFTPLAPGELREAILTYAKTVQFPIDDVYVMDGSKRSSKSNAFFTGFGRHKRIALFDTLVEAHTVPELLSVVAHEVGHYKLRHIVKNVVLSIAHTGVMLYLLSIFLHHPGLFDAFYVVEPSVYAGLVFFGMLYAPVELLLSIGMQIVSRQHEYDADRYAVETAGNPHAMGEALKKLALHNLSNLTPHPFYVFLHYSHPPIWQRLQAISRLAAQSTA</sequence>
<keyword evidence="6" id="KW-0256">Endoplasmic reticulum</keyword>
<evidence type="ECO:0000256" key="7">
    <source>
        <dbReference type="ARBA" id="ARBA00022833"/>
    </source>
</evidence>
<dbReference type="Gene3D" id="3.30.2010.10">
    <property type="entry name" value="Metalloproteases ('zincins'), catalytic domain"/>
    <property type="match status" value="1"/>
</dbReference>
<feature type="transmembrane region" description="Helical" evidence="14">
    <location>
        <begin position="37"/>
        <end position="56"/>
    </location>
</feature>
<reference evidence="17 18" key="1">
    <citation type="journal article" date="2014" name="Nature">
        <title>An environmental bacterial taxon with a large and distinct metabolic repertoire.</title>
        <authorList>
            <person name="Wilson M.C."/>
            <person name="Mori T."/>
            <person name="Ruckert C."/>
            <person name="Uria A.R."/>
            <person name="Helf M.J."/>
            <person name="Takada K."/>
            <person name="Gernert C."/>
            <person name="Steffens U.A."/>
            <person name="Heycke N."/>
            <person name="Schmitt S."/>
            <person name="Rinke C."/>
            <person name="Helfrich E.J."/>
            <person name="Brachmann A.O."/>
            <person name="Gurgui C."/>
            <person name="Wakimoto T."/>
            <person name="Kracht M."/>
            <person name="Crusemann M."/>
            <person name="Hentschel U."/>
            <person name="Abe I."/>
            <person name="Matsunaga S."/>
            <person name="Kalinowski J."/>
            <person name="Takeyama H."/>
            <person name="Piel J."/>
        </authorList>
    </citation>
    <scope>NUCLEOTIDE SEQUENCE [LARGE SCALE GENOMIC DNA]</scope>
    <source>
        <strain evidence="18">TSY1</strain>
    </source>
</reference>
<dbReference type="EMBL" id="AZHW01000359">
    <property type="protein sequence ID" value="ETX00267.1"/>
    <property type="molecule type" value="Genomic_DNA"/>
</dbReference>
<dbReference type="Pfam" id="PF16491">
    <property type="entry name" value="Peptidase_M48_N"/>
    <property type="match status" value="1"/>
</dbReference>
<evidence type="ECO:0000259" key="15">
    <source>
        <dbReference type="Pfam" id="PF01435"/>
    </source>
</evidence>
<feature type="active site" description="Proton donor" evidence="11">
    <location>
        <position position="221"/>
    </location>
</feature>
<feature type="binding site" evidence="12">
    <location>
        <position position="217"/>
    </location>
    <ligand>
        <name>Zn(2+)</name>
        <dbReference type="ChEBI" id="CHEBI:29105"/>
        <note>catalytic</note>
    </ligand>
</feature>
<gene>
    <name evidence="17" type="ORF">ETSY1_11825</name>
</gene>
<comment type="caution">
    <text evidence="17">The sequence shown here is derived from an EMBL/GenBank/DDBJ whole genome shotgun (WGS) entry which is preliminary data.</text>
</comment>
<dbReference type="Pfam" id="PF01435">
    <property type="entry name" value="Peptidase_M48"/>
    <property type="match status" value="1"/>
</dbReference>
<dbReference type="PATRIC" id="fig|1429438.4.peg.2383"/>
<evidence type="ECO:0000256" key="3">
    <source>
        <dbReference type="ARBA" id="ARBA00022692"/>
    </source>
</evidence>
<evidence type="ECO:0000256" key="14">
    <source>
        <dbReference type="SAM" id="Phobius"/>
    </source>
</evidence>
<dbReference type="AlphaFoldDB" id="W4LS91"/>
<dbReference type="GO" id="GO:0071586">
    <property type="term" value="P:CAAX-box protein processing"/>
    <property type="evidence" value="ECO:0007669"/>
    <property type="project" value="InterPro"/>
</dbReference>
<dbReference type="GO" id="GO:0046872">
    <property type="term" value="F:metal ion binding"/>
    <property type="evidence" value="ECO:0007669"/>
    <property type="project" value="UniProtKB-KW"/>
</dbReference>
<keyword evidence="8 14" id="KW-1133">Transmembrane helix</keyword>
<keyword evidence="5 13" id="KW-0378">Hydrolase</keyword>
<feature type="binding site" evidence="12">
    <location>
        <position position="143"/>
    </location>
    <ligand>
        <name>Zn(2+)</name>
        <dbReference type="ChEBI" id="CHEBI:29105"/>
        <note>catalytic</note>
    </ligand>
</feature>
<comment type="subcellular location">
    <subcellularLocation>
        <location evidence="1">Endoplasmic reticulum membrane</location>
        <topology evidence="1">Multi-pass membrane protein</topology>
    </subcellularLocation>
</comment>
<dbReference type="InterPro" id="IPR032456">
    <property type="entry name" value="Peptidase_M48_N"/>
</dbReference>
<keyword evidence="9 13" id="KW-0482">Metalloprotease</keyword>
<keyword evidence="4 12" id="KW-0479">Metal-binding</keyword>
<evidence type="ECO:0000256" key="2">
    <source>
        <dbReference type="ARBA" id="ARBA00022670"/>
    </source>
</evidence>
<feature type="transmembrane region" description="Helical" evidence="14">
    <location>
        <begin position="12"/>
        <end position="31"/>
    </location>
</feature>
<feature type="transmembrane region" description="Helical" evidence="14">
    <location>
        <begin position="185"/>
        <end position="205"/>
    </location>
</feature>
<feature type="active site" evidence="11">
    <location>
        <position position="140"/>
    </location>
</feature>
<dbReference type="GO" id="GO:0004222">
    <property type="term" value="F:metalloendopeptidase activity"/>
    <property type="evidence" value="ECO:0007669"/>
    <property type="project" value="InterPro"/>
</dbReference>
<evidence type="ECO:0000256" key="6">
    <source>
        <dbReference type="ARBA" id="ARBA00022824"/>
    </source>
</evidence>
<comment type="similarity">
    <text evidence="13">Belongs to the peptidase M48 family.</text>
</comment>
<feature type="transmembrane region" description="Helical" evidence="14">
    <location>
        <begin position="153"/>
        <end position="173"/>
    </location>
</feature>
<evidence type="ECO:0000259" key="16">
    <source>
        <dbReference type="Pfam" id="PF16491"/>
    </source>
</evidence>
<keyword evidence="18" id="KW-1185">Reference proteome</keyword>
<evidence type="ECO:0000256" key="13">
    <source>
        <dbReference type="RuleBase" id="RU003983"/>
    </source>
</evidence>
<keyword evidence="7 12" id="KW-0862">Zinc</keyword>
<dbReference type="InterPro" id="IPR027057">
    <property type="entry name" value="CAXX_Prtase_1"/>
</dbReference>
<evidence type="ECO:0000313" key="17">
    <source>
        <dbReference type="EMBL" id="ETX00267.1"/>
    </source>
</evidence>
<protein>
    <recommendedName>
        <fullName evidence="19">Peptidase M48</fullName>
    </recommendedName>
</protein>